<evidence type="ECO:0000313" key="2">
    <source>
        <dbReference type="EMBL" id="KIL68762.1"/>
    </source>
</evidence>
<feature type="compositionally biased region" description="Basic residues" evidence="1">
    <location>
        <begin position="37"/>
        <end position="46"/>
    </location>
</feature>
<dbReference type="Proteomes" id="UP000054549">
    <property type="component" value="Unassembled WGS sequence"/>
</dbReference>
<reference evidence="2 3" key="1">
    <citation type="submission" date="2014-04" db="EMBL/GenBank/DDBJ databases">
        <title>Evolutionary Origins and Diversification of the Mycorrhizal Mutualists.</title>
        <authorList>
            <consortium name="DOE Joint Genome Institute"/>
            <consortium name="Mycorrhizal Genomics Consortium"/>
            <person name="Kohler A."/>
            <person name="Kuo A."/>
            <person name="Nagy L.G."/>
            <person name="Floudas D."/>
            <person name="Copeland A."/>
            <person name="Barry K.W."/>
            <person name="Cichocki N."/>
            <person name="Veneault-Fourrey C."/>
            <person name="LaButti K."/>
            <person name="Lindquist E.A."/>
            <person name="Lipzen A."/>
            <person name="Lundell T."/>
            <person name="Morin E."/>
            <person name="Murat C."/>
            <person name="Riley R."/>
            <person name="Ohm R."/>
            <person name="Sun H."/>
            <person name="Tunlid A."/>
            <person name="Henrissat B."/>
            <person name="Grigoriev I.V."/>
            <person name="Hibbett D.S."/>
            <person name="Martin F."/>
        </authorList>
    </citation>
    <scope>NUCLEOTIDE SEQUENCE [LARGE SCALE GENOMIC DNA]</scope>
    <source>
        <strain evidence="2 3">Koide BX008</strain>
    </source>
</reference>
<evidence type="ECO:0000313" key="3">
    <source>
        <dbReference type="Proteomes" id="UP000054549"/>
    </source>
</evidence>
<keyword evidence="3" id="KW-1185">Reference proteome</keyword>
<protein>
    <submittedName>
        <fullName evidence="2">Uncharacterized protein</fullName>
    </submittedName>
</protein>
<feature type="region of interest" description="Disordered" evidence="1">
    <location>
        <begin position="13"/>
        <end position="53"/>
    </location>
</feature>
<gene>
    <name evidence="2" type="ORF">M378DRAFT_828173</name>
</gene>
<dbReference type="InParanoid" id="A0A0C2X3L1"/>
<sequence length="53" mass="5985">MQIELPDLLAHGQNLNGLGKPKISRRHQTLPPEMATKLKKSTKRSMAHQPSNR</sequence>
<accession>A0A0C2X3L1</accession>
<dbReference type="AlphaFoldDB" id="A0A0C2X3L1"/>
<dbReference type="HOGENOM" id="CLU_3068179_0_0_1"/>
<organism evidence="2 3">
    <name type="scientific">Amanita muscaria (strain Koide BX008)</name>
    <dbReference type="NCBI Taxonomy" id="946122"/>
    <lineage>
        <taxon>Eukaryota</taxon>
        <taxon>Fungi</taxon>
        <taxon>Dikarya</taxon>
        <taxon>Basidiomycota</taxon>
        <taxon>Agaricomycotina</taxon>
        <taxon>Agaricomycetes</taxon>
        <taxon>Agaricomycetidae</taxon>
        <taxon>Agaricales</taxon>
        <taxon>Pluteineae</taxon>
        <taxon>Amanitaceae</taxon>
        <taxon>Amanita</taxon>
    </lineage>
</organism>
<dbReference type="EMBL" id="KN818227">
    <property type="protein sequence ID" value="KIL68762.1"/>
    <property type="molecule type" value="Genomic_DNA"/>
</dbReference>
<proteinExistence type="predicted"/>
<name>A0A0C2X3L1_AMAMK</name>
<evidence type="ECO:0000256" key="1">
    <source>
        <dbReference type="SAM" id="MobiDB-lite"/>
    </source>
</evidence>